<name>A0A6J5S3P6_9CAUD</name>
<dbReference type="EMBL" id="LR796876">
    <property type="protein sequence ID" value="CAB4171661.1"/>
    <property type="molecule type" value="Genomic_DNA"/>
</dbReference>
<sequence length="160" mass="17570">MLFPTLQLSGDRFPQEVGKAFAFVAGGLNALKGALGKAGQRLFVVDLFSAHGWNIDAITYCYKPLFCCYHLFTPPELMLSSIHQQRETEMVNTRKAKQNWEVGGVVKVGFLTLTVIAAIATPGDWLPDAYALTNGKGVFYRFVPHNGLTRCANLAEAMEA</sequence>
<evidence type="ECO:0000313" key="3">
    <source>
        <dbReference type="EMBL" id="CAB4199964.1"/>
    </source>
</evidence>
<reference evidence="3" key="1">
    <citation type="submission" date="2020-05" db="EMBL/GenBank/DDBJ databases">
        <authorList>
            <person name="Chiriac C."/>
            <person name="Salcher M."/>
            <person name="Ghai R."/>
            <person name="Kavagutti S V."/>
        </authorList>
    </citation>
    <scope>NUCLEOTIDE SEQUENCE</scope>
</reference>
<gene>
    <name evidence="2" type="ORF">UFOVP1097_27</name>
    <name evidence="3" type="ORF">UFOVP1349_21</name>
    <name evidence="1" type="ORF">UFOVP925_22</name>
</gene>
<organism evidence="3">
    <name type="scientific">uncultured Caudovirales phage</name>
    <dbReference type="NCBI Taxonomy" id="2100421"/>
    <lineage>
        <taxon>Viruses</taxon>
        <taxon>Duplodnaviria</taxon>
        <taxon>Heunggongvirae</taxon>
        <taxon>Uroviricota</taxon>
        <taxon>Caudoviricetes</taxon>
        <taxon>Peduoviridae</taxon>
        <taxon>Maltschvirus</taxon>
        <taxon>Maltschvirus maltsch</taxon>
    </lineage>
</organism>
<evidence type="ECO:0000313" key="1">
    <source>
        <dbReference type="EMBL" id="CAB4171661.1"/>
    </source>
</evidence>
<protein>
    <submittedName>
        <fullName evidence="3">Uncharacterized protein</fullName>
    </submittedName>
</protein>
<evidence type="ECO:0000313" key="2">
    <source>
        <dbReference type="EMBL" id="CAB4184108.1"/>
    </source>
</evidence>
<dbReference type="EMBL" id="LR797048">
    <property type="protein sequence ID" value="CAB4184108.1"/>
    <property type="molecule type" value="Genomic_DNA"/>
</dbReference>
<proteinExistence type="predicted"/>
<dbReference type="EMBL" id="LR797291">
    <property type="protein sequence ID" value="CAB4199964.1"/>
    <property type="molecule type" value="Genomic_DNA"/>
</dbReference>
<accession>A0A6J5S3P6</accession>